<feature type="transmembrane region" description="Helical" evidence="2">
    <location>
        <begin position="26"/>
        <end position="44"/>
    </location>
</feature>
<evidence type="ECO:0000256" key="2">
    <source>
        <dbReference type="SAM" id="Phobius"/>
    </source>
</evidence>
<feature type="transmembrane region" description="Helical" evidence="2">
    <location>
        <begin position="153"/>
        <end position="177"/>
    </location>
</feature>
<keyword evidence="4" id="KW-1185">Reference proteome</keyword>
<dbReference type="Proteomes" id="UP000621266">
    <property type="component" value="Unassembled WGS sequence"/>
</dbReference>
<comment type="caution">
    <text evidence="3">The sequence shown here is derived from an EMBL/GenBank/DDBJ whole genome shotgun (WGS) entry which is preliminary data.</text>
</comment>
<evidence type="ECO:0000256" key="1">
    <source>
        <dbReference type="SAM" id="MobiDB-lite"/>
    </source>
</evidence>
<evidence type="ECO:0000313" key="3">
    <source>
        <dbReference type="EMBL" id="KAF4409538.1"/>
    </source>
</evidence>
<dbReference type="Pfam" id="PF05552">
    <property type="entry name" value="MS_channel_1st_1"/>
    <property type="match status" value="1"/>
</dbReference>
<evidence type="ECO:0008006" key="5">
    <source>
        <dbReference type="Google" id="ProtNLM"/>
    </source>
</evidence>
<keyword evidence="2" id="KW-1133">Transmembrane helix</keyword>
<gene>
    <name evidence="3" type="ORF">GCU69_08530</name>
</gene>
<feature type="region of interest" description="Disordered" evidence="1">
    <location>
        <begin position="226"/>
        <end position="256"/>
    </location>
</feature>
<reference evidence="3 4" key="1">
    <citation type="submission" date="2019-10" db="EMBL/GenBank/DDBJ databases">
        <title>Streptomyces tenebrisbrunneis sp.nov., an endogenous actinomycete isolated from of Lycium ruthenicum.</title>
        <authorList>
            <person name="Ma L."/>
        </authorList>
    </citation>
    <scope>NUCLEOTIDE SEQUENCE [LARGE SCALE GENOMIC DNA]</scope>
    <source>
        <strain evidence="3 4">TRM 66187</strain>
    </source>
</reference>
<feature type="transmembrane region" description="Helical" evidence="2">
    <location>
        <begin position="83"/>
        <end position="100"/>
    </location>
</feature>
<organism evidence="3 4">
    <name type="scientific">Streptomyces lycii</name>
    <dbReference type="NCBI Taxonomy" id="2654337"/>
    <lineage>
        <taxon>Bacteria</taxon>
        <taxon>Bacillati</taxon>
        <taxon>Actinomycetota</taxon>
        <taxon>Actinomycetes</taxon>
        <taxon>Kitasatosporales</taxon>
        <taxon>Streptomycetaceae</taxon>
        <taxon>Streptomyces</taxon>
    </lineage>
</organism>
<dbReference type="EMBL" id="WHPN01000207">
    <property type="protein sequence ID" value="KAF4409538.1"/>
    <property type="molecule type" value="Genomic_DNA"/>
</dbReference>
<feature type="compositionally biased region" description="Gly residues" evidence="1">
    <location>
        <begin position="238"/>
        <end position="250"/>
    </location>
</feature>
<proteinExistence type="predicted"/>
<dbReference type="InterPro" id="IPR008910">
    <property type="entry name" value="MSC_TM_helix"/>
</dbReference>
<keyword evidence="2" id="KW-0812">Transmembrane</keyword>
<accession>A0ABQ7FQM2</accession>
<evidence type="ECO:0000313" key="4">
    <source>
        <dbReference type="Proteomes" id="UP000621266"/>
    </source>
</evidence>
<name>A0ABQ7FQM2_9ACTN</name>
<sequence>MAHLAVDWGQGVADAWTSVAKFIPKFLAFLVILLVGWLIAKALAKVVNMILERIGFDRVVERGGIKQALDRSQYDASDLIAKLIYYAVLLIALQIAFSVFGPNPISTLLKGVVAWIPKAVVAIIIIVIVAAIANAAKTLINGALGGLSYGRTLANIAAVFIIGLGVIAALNQIGVAITVTVPVLITVLGTVGGILVVGVGGGLVKPMQQRWERWLESAERESANVRSHAAAHRARSAGSGGGRGESGGSGATSTGV</sequence>
<protein>
    <recommendedName>
        <fullName evidence="5">Transporter</fullName>
    </recommendedName>
</protein>
<dbReference type="Gene3D" id="1.10.287.1260">
    <property type="match status" value="1"/>
</dbReference>
<feature type="transmembrane region" description="Helical" evidence="2">
    <location>
        <begin position="112"/>
        <end position="133"/>
    </location>
</feature>
<feature type="transmembrane region" description="Helical" evidence="2">
    <location>
        <begin position="183"/>
        <end position="204"/>
    </location>
</feature>
<keyword evidence="2" id="KW-0472">Membrane</keyword>